<keyword evidence="8" id="KW-0717">Septation</keyword>
<evidence type="ECO:0000256" key="6">
    <source>
        <dbReference type="ARBA" id="ARBA00022842"/>
    </source>
</evidence>
<dbReference type="GO" id="GO:0005525">
    <property type="term" value="F:GTP binding"/>
    <property type="evidence" value="ECO:0007669"/>
    <property type="project" value="UniProtKB-KW"/>
</dbReference>
<dbReference type="InterPro" id="IPR019987">
    <property type="entry name" value="GTP-bd_ribosome_bio_YsxC"/>
</dbReference>
<sequence>MRLQSSGSDDTSVDVKPKKLSRPERKALERQKKEQKSANQKRSQARAKYNLHSNAVSELTPESGAEDVLRAIKRAQNMHDHHDVRVIANFLLDECGEDFAYGYRGSLLARLAVAALHFGNHEVAGRAITIRRLEHRSSMLPMESAAIIRGLLRSENTTEAMELLFDELKLPLEGTPLDTTENQELLKHRALSLGSITSRYFYESSPSQAVEACKMLAQMGPIVREAKIEASFIDMPWLRIIRGAAQCESRRRNGEAAADEDSDVELPCNLVYAVLGAMTTFPSDNDDRVFEALSNALVRRVLFVTGAISMAGCPPADRGEAVFIGRSNVGKSSLVNMVTNRKSLAYTSKRPGKTQQFNYFAVNDKPGREKEIKFGDVVEGEKDLDSFYIVDLPGFGFAKVPDQQRKEWADFMRDFLANRRTLKVVFHLVDGRHGPIDEDATIMKQVGESLPKNVAYVVVLTKADKNAKGPAKKKLGKVSIDVLNTLRETMRENKVGNAPIIVTSAETKLGRDDIWRYLRIAAEA</sequence>
<evidence type="ECO:0000256" key="4">
    <source>
        <dbReference type="ARBA" id="ARBA00022723"/>
    </source>
</evidence>
<dbReference type="PROSITE" id="PS51706">
    <property type="entry name" value="G_ENGB"/>
    <property type="match status" value="1"/>
</dbReference>
<protein>
    <recommendedName>
        <fullName evidence="11">EngB-type G domain-containing protein</fullName>
    </recommendedName>
</protein>
<evidence type="ECO:0000259" key="11">
    <source>
        <dbReference type="PROSITE" id="PS51706"/>
    </source>
</evidence>
<feature type="region of interest" description="Disordered" evidence="10">
    <location>
        <begin position="1"/>
        <end position="46"/>
    </location>
</feature>
<dbReference type="InterPro" id="IPR030393">
    <property type="entry name" value="G_ENGB_dom"/>
</dbReference>
<dbReference type="AlphaFoldDB" id="A0AAD2FW70"/>
<keyword evidence="9" id="KW-0131">Cell cycle</keyword>
<dbReference type="Pfam" id="PF01926">
    <property type="entry name" value="MMR_HSR1"/>
    <property type="match status" value="1"/>
</dbReference>
<keyword evidence="4" id="KW-0479">Metal-binding</keyword>
<evidence type="ECO:0000256" key="7">
    <source>
        <dbReference type="ARBA" id="ARBA00023134"/>
    </source>
</evidence>
<dbReference type="GO" id="GO:0046872">
    <property type="term" value="F:metal ion binding"/>
    <property type="evidence" value="ECO:0007669"/>
    <property type="project" value="UniProtKB-KW"/>
</dbReference>
<keyword evidence="7" id="KW-0342">GTP-binding</keyword>
<dbReference type="InterPro" id="IPR027417">
    <property type="entry name" value="P-loop_NTPase"/>
</dbReference>
<keyword evidence="13" id="KW-1185">Reference proteome</keyword>
<comment type="caution">
    <text evidence="12">The sequence shown here is derived from an EMBL/GenBank/DDBJ whole genome shotgun (WGS) entry which is preliminary data.</text>
</comment>
<dbReference type="GO" id="GO:0051301">
    <property type="term" value="P:cell division"/>
    <property type="evidence" value="ECO:0007669"/>
    <property type="project" value="UniProtKB-KW"/>
</dbReference>
<dbReference type="Proteomes" id="UP001295423">
    <property type="component" value="Unassembled WGS sequence"/>
</dbReference>
<evidence type="ECO:0000256" key="1">
    <source>
        <dbReference type="ARBA" id="ARBA00001946"/>
    </source>
</evidence>
<dbReference type="InterPro" id="IPR006073">
    <property type="entry name" value="GTP-bd"/>
</dbReference>
<keyword evidence="6" id="KW-0460">Magnesium</keyword>
<proteinExistence type="inferred from homology"/>
<comment type="similarity">
    <text evidence="2">Belongs to the TRAFAC class TrmE-Era-EngA-EngB-Septin-like GTPase superfamily. EngB GTPase family.</text>
</comment>
<dbReference type="PANTHER" id="PTHR11649:SF13">
    <property type="entry name" value="ENGB-TYPE G DOMAIN-CONTAINING PROTEIN"/>
    <property type="match status" value="1"/>
</dbReference>
<keyword evidence="3" id="KW-0132">Cell division</keyword>
<dbReference type="PANTHER" id="PTHR11649">
    <property type="entry name" value="MSS1/TRME-RELATED GTP-BINDING PROTEIN"/>
    <property type="match status" value="1"/>
</dbReference>
<evidence type="ECO:0000256" key="2">
    <source>
        <dbReference type="ARBA" id="ARBA00009638"/>
    </source>
</evidence>
<comment type="cofactor">
    <cofactor evidence="1">
        <name>Mg(2+)</name>
        <dbReference type="ChEBI" id="CHEBI:18420"/>
    </cofactor>
</comment>
<evidence type="ECO:0000256" key="10">
    <source>
        <dbReference type="SAM" id="MobiDB-lite"/>
    </source>
</evidence>
<feature type="domain" description="EngB-type G" evidence="11">
    <location>
        <begin position="317"/>
        <end position="524"/>
    </location>
</feature>
<dbReference type="SUPFAM" id="SSF52540">
    <property type="entry name" value="P-loop containing nucleoside triphosphate hydrolases"/>
    <property type="match status" value="1"/>
</dbReference>
<dbReference type="HAMAP" id="MF_00321">
    <property type="entry name" value="GTPase_EngB"/>
    <property type="match status" value="1"/>
</dbReference>
<dbReference type="EMBL" id="CAKOGP040001869">
    <property type="protein sequence ID" value="CAJ1954570.1"/>
    <property type="molecule type" value="Genomic_DNA"/>
</dbReference>
<evidence type="ECO:0000313" key="12">
    <source>
        <dbReference type="EMBL" id="CAJ1954570.1"/>
    </source>
</evidence>
<keyword evidence="5" id="KW-0547">Nucleotide-binding</keyword>
<name>A0AAD2FW70_9STRA</name>
<accession>A0AAD2FW70</accession>
<feature type="compositionally biased region" description="Basic and acidic residues" evidence="10">
    <location>
        <begin position="13"/>
        <end position="36"/>
    </location>
</feature>
<gene>
    <name evidence="12" type="ORF">CYCCA115_LOCUS15163</name>
</gene>
<evidence type="ECO:0000313" key="13">
    <source>
        <dbReference type="Proteomes" id="UP001295423"/>
    </source>
</evidence>
<dbReference type="CDD" id="cd01876">
    <property type="entry name" value="YihA_EngB"/>
    <property type="match status" value="1"/>
</dbReference>
<evidence type="ECO:0000256" key="3">
    <source>
        <dbReference type="ARBA" id="ARBA00022618"/>
    </source>
</evidence>
<organism evidence="12 13">
    <name type="scientific">Cylindrotheca closterium</name>
    <dbReference type="NCBI Taxonomy" id="2856"/>
    <lineage>
        <taxon>Eukaryota</taxon>
        <taxon>Sar</taxon>
        <taxon>Stramenopiles</taxon>
        <taxon>Ochrophyta</taxon>
        <taxon>Bacillariophyta</taxon>
        <taxon>Bacillariophyceae</taxon>
        <taxon>Bacillariophycidae</taxon>
        <taxon>Bacillariales</taxon>
        <taxon>Bacillariaceae</taxon>
        <taxon>Cylindrotheca</taxon>
    </lineage>
</organism>
<evidence type="ECO:0000256" key="8">
    <source>
        <dbReference type="ARBA" id="ARBA00023210"/>
    </source>
</evidence>
<evidence type="ECO:0000256" key="5">
    <source>
        <dbReference type="ARBA" id="ARBA00022741"/>
    </source>
</evidence>
<dbReference type="Gene3D" id="3.40.50.300">
    <property type="entry name" value="P-loop containing nucleotide triphosphate hydrolases"/>
    <property type="match status" value="1"/>
</dbReference>
<evidence type="ECO:0000256" key="9">
    <source>
        <dbReference type="ARBA" id="ARBA00023306"/>
    </source>
</evidence>
<reference evidence="12" key="1">
    <citation type="submission" date="2023-08" db="EMBL/GenBank/DDBJ databases">
        <authorList>
            <person name="Audoor S."/>
            <person name="Bilcke G."/>
        </authorList>
    </citation>
    <scope>NUCLEOTIDE SEQUENCE</scope>
</reference>
<feature type="compositionally biased region" description="Polar residues" evidence="10">
    <location>
        <begin position="1"/>
        <end position="10"/>
    </location>
</feature>